<evidence type="ECO:0000256" key="5">
    <source>
        <dbReference type="ARBA" id="ARBA00022777"/>
    </source>
</evidence>
<evidence type="ECO:0000256" key="4">
    <source>
        <dbReference type="ARBA" id="ARBA00022741"/>
    </source>
</evidence>
<dbReference type="InterPro" id="IPR043129">
    <property type="entry name" value="ATPase_NBD"/>
</dbReference>
<dbReference type="GO" id="GO:0006096">
    <property type="term" value="P:glycolytic process"/>
    <property type="evidence" value="ECO:0007669"/>
    <property type="project" value="InterPro"/>
</dbReference>
<dbReference type="PANTHER" id="PTHR18964:SF173">
    <property type="entry name" value="GLUCOKINASE"/>
    <property type="match status" value="1"/>
</dbReference>
<comment type="similarity">
    <text evidence="1">Belongs to the ROK (NagC/XylR) family.</text>
</comment>
<dbReference type="SUPFAM" id="SSF53067">
    <property type="entry name" value="Actin-like ATPase domain"/>
    <property type="match status" value="1"/>
</dbReference>
<reference evidence="8" key="1">
    <citation type="submission" date="2020-05" db="EMBL/GenBank/DDBJ databases">
        <authorList>
            <person name="Chiriac C."/>
            <person name="Salcher M."/>
            <person name="Ghai R."/>
            <person name="Kavagutti S V."/>
        </authorList>
    </citation>
    <scope>NUCLEOTIDE SEQUENCE</scope>
</reference>
<evidence type="ECO:0000256" key="7">
    <source>
        <dbReference type="ARBA" id="ARBA00032386"/>
    </source>
</evidence>
<dbReference type="InterPro" id="IPR000600">
    <property type="entry name" value="ROK"/>
</dbReference>
<evidence type="ECO:0000256" key="6">
    <source>
        <dbReference type="ARBA" id="ARBA00022840"/>
    </source>
</evidence>
<dbReference type="CDD" id="cd24061">
    <property type="entry name" value="ASKHA_NBD_ROK_SgGLK-like"/>
    <property type="match status" value="1"/>
</dbReference>
<dbReference type="InterPro" id="IPR004654">
    <property type="entry name" value="ROK_glcA"/>
</dbReference>
<organism evidence="8">
    <name type="scientific">freshwater metagenome</name>
    <dbReference type="NCBI Taxonomy" id="449393"/>
    <lineage>
        <taxon>unclassified sequences</taxon>
        <taxon>metagenomes</taxon>
        <taxon>ecological metagenomes</taxon>
    </lineage>
</organism>
<evidence type="ECO:0000313" key="8">
    <source>
        <dbReference type="EMBL" id="CAB4934100.1"/>
    </source>
</evidence>
<keyword evidence="5" id="KW-0418">Kinase</keyword>
<keyword evidence="6" id="KW-0067">ATP-binding</keyword>
<dbReference type="GO" id="GO:0005524">
    <property type="term" value="F:ATP binding"/>
    <property type="evidence" value="ECO:0007669"/>
    <property type="project" value="UniProtKB-KW"/>
</dbReference>
<sequence>MGLTIGIDLGGTKIAGGVVDERGVILAQSRRVTPQRDAAATGVAIIEVVRELVAQHAVDSIGIGAAGFIDEKRSRVLFAPNLGWVNEPLRDQVEALTGLPVVVENDALAAAWGEFRFGAGQGYSNLVLVTVGTGIGGGVIVDGRPLRGAYGVGSEIGHLQMVREGLVCGCGLLGCWEQYASGTALVRTARQIAGRRLTEGTLLLSLGDGTPEGIEGSHITVAAREGDPVAVAAFDEVGEWLGQGMADLAAVLDPGCFVLGGGVSEAGDLLLTPTRASFHEHLTGREHRPIAEVVLAALGNEAGIIGAADLARTD</sequence>
<protein>
    <recommendedName>
        <fullName evidence="2">Glucokinase</fullName>
    </recommendedName>
    <alternativeName>
        <fullName evidence="7">Glucose kinase</fullName>
    </alternativeName>
</protein>
<evidence type="ECO:0000256" key="1">
    <source>
        <dbReference type="ARBA" id="ARBA00006479"/>
    </source>
</evidence>
<dbReference type="Pfam" id="PF00480">
    <property type="entry name" value="ROK"/>
    <property type="match status" value="1"/>
</dbReference>
<dbReference type="Gene3D" id="3.30.420.40">
    <property type="match status" value="2"/>
</dbReference>
<accession>A0A6J7ITD7</accession>
<name>A0A6J7ITD7_9ZZZZ</name>
<dbReference type="NCBIfam" id="TIGR00744">
    <property type="entry name" value="ROK_glcA_fam"/>
    <property type="match status" value="1"/>
</dbReference>
<proteinExistence type="inferred from homology"/>
<dbReference type="AlphaFoldDB" id="A0A6J7ITD7"/>
<gene>
    <name evidence="8" type="ORF">UFOPK3773_00428</name>
</gene>
<dbReference type="EMBL" id="CAFBNF010000027">
    <property type="protein sequence ID" value="CAB4934100.1"/>
    <property type="molecule type" value="Genomic_DNA"/>
</dbReference>
<keyword evidence="3" id="KW-0808">Transferase</keyword>
<evidence type="ECO:0000256" key="3">
    <source>
        <dbReference type="ARBA" id="ARBA00022679"/>
    </source>
</evidence>
<keyword evidence="4" id="KW-0547">Nucleotide-binding</keyword>
<dbReference type="GO" id="GO:0004340">
    <property type="term" value="F:glucokinase activity"/>
    <property type="evidence" value="ECO:0007669"/>
    <property type="project" value="InterPro"/>
</dbReference>
<dbReference type="GO" id="GO:0005737">
    <property type="term" value="C:cytoplasm"/>
    <property type="evidence" value="ECO:0007669"/>
    <property type="project" value="InterPro"/>
</dbReference>
<evidence type="ECO:0000256" key="2">
    <source>
        <dbReference type="ARBA" id="ARBA00014701"/>
    </source>
</evidence>
<dbReference type="PANTHER" id="PTHR18964">
    <property type="entry name" value="ROK (REPRESSOR, ORF, KINASE) FAMILY"/>
    <property type="match status" value="1"/>
</dbReference>